<feature type="region of interest" description="Disordered" evidence="1">
    <location>
        <begin position="1"/>
        <end position="75"/>
    </location>
</feature>
<feature type="region of interest" description="Disordered" evidence="1">
    <location>
        <begin position="98"/>
        <end position="126"/>
    </location>
</feature>
<feature type="compositionally biased region" description="Polar residues" evidence="1">
    <location>
        <begin position="1"/>
        <end position="15"/>
    </location>
</feature>
<accession>A0A6A5KHQ8</accession>
<keyword evidence="3" id="KW-1185">Reference proteome</keyword>
<feature type="compositionally biased region" description="Low complexity" evidence="1">
    <location>
        <begin position="37"/>
        <end position="54"/>
    </location>
</feature>
<name>A0A6A5KHQ8_9PLEO</name>
<reference evidence="2" key="1">
    <citation type="submission" date="2020-01" db="EMBL/GenBank/DDBJ databases">
        <authorList>
            <consortium name="DOE Joint Genome Institute"/>
            <person name="Haridas S."/>
            <person name="Albert R."/>
            <person name="Binder M."/>
            <person name="Bloem J."/>
            <person name="Labutti K."/>
            <person name="Salamov A."/>
            <person name="Andreopoulos B."/>
            <person name="Baker S.E."/>
            <person name="Barry K."/>
            <person name="Bills G."/>
            <person name="Bluhm B.H."/>
            <person name="Cannon C."/>
            <person name="Castanera R."/>
            <person name="Culley D.E."/>
            <person name="Daum C."/>
            <person name="Ezra D."/>
            <person name="Gonzalez J.B."/>
            <person name="Henrissat B."/>
            <person name="Kuo A."/>
            <person name="Liang C."/>
            <person name="Lipzen A."/>
            <person name="Lutzoni F."/>
            <person name="Magnuson J."/>
            <person name="Mondo S."/>
            <person name="Nolan M."/>
            <person name="Ohm R."/>
            <person name="Pangilinan J."/>
            <person name="Park H.-J."/>
            <person name="Ramirez L."/>
            <person name="Alfaro M."/>
            <person name="Sun H."/>
            <person name="Tritt A."/>
            <person name="Yoshinaga Y."/>
            <person name="Zwiers L.-H."/>
            <person name="Turgeon B.G."/>
            <person name="Goodwin S.B."/>
            <person name="Spatafora J.W."/>
            <person name="Crous P.W."/>
            <person name="Grigoriev I.V."/>
        </authorList>
    </citation>
    <scope>NUCLEOTIDE SEQUENCE</scope>
    <source>
        <strain evidence="2">P77</strain>
    </source>
</reference>
<proteinExistence type="predicted"/>
<feature type="compositionally biased region" description="Low complexity" evidence="1">
    <location>
        <begin position="234"/>
        <end position="246"/>
    </location>
</feature>
<gene>
    <name evidence="2" type="ORF">BDW02DRAFT_579981</name>
</gene>
<feature type="compositionally biased region" description="Polar residues" evidence="1">
    <location>
        <begin position="110"/>
        <end position="125"/>
    </location>
</feature>
<feature type="compositionally biased region" description="Low complexity" evidence="1">
    <location>
        <begin position="16"/>
        <end position="30"/>
    </location>
</feature>
<evidence type="ECO:0000256" key="1">
    <source>
        <dbReference type="SAM" id="MobiDB-lite"/>
    </source>
</evidence>
<protein>
    <submittedName>
        <fullName evidence="2">Uncharacterized protein</fullName>
    </submittedName>
</protein>
<feature type="region of interest" description="Disordered" evidence="1">
    <location>
        <begin position="178"/>
        <end position="246"/>
    </location>
</feature>
<dbReference type="EMBL" id="ML975309">
    <property type="protein sequence ID" value="KAF1834004.1"/>
    <property type="molecule type" value="Genomic_DNA"/>
</dbReference>
<dbReference type="AlphaFoldDB" id="A0A6A5KHQ8"/>
<evidence type="ECO:0000313" key="3">
    <source>
        <dbReference type="Proteomes" id="UP000800040"/>
    </source>
</evidence>
<dbReference type="Proteomes" id="UP000800040">
    <property type="component" value="Unassembled WGS sequence"/>
</dbReference>
<sequence length="246" mass="27284">MYHITSNSPPTESVYTPSSSARSTSFPSAALNTETSTPLPASSRPEPPARSRTPQPTRQPLSPASPPQDPEPNTVFLARWGPYQTLTQMRASPHYLCIDFPTPSPSPSSDENNVPQESLNPQNEHVGSMYPERRLTMHAVLPIPRHHLQRLTEEQRGFLYGYLACSNKVSVTSPAFLPRSGTTHLPHRRPRLTNLPKTVRSNPVDVKTHHSDSTTTRPPPRTKPISRSKPKPPQTTNTPNPTDFAL</sequence>
<evidence type="ECO:0000313" key="2">
    <source>
        <dbReference type="EMBL" id="KAF1834004.1"/>
    </source>
</evidence>
<organism evidence="2 3">
    <name type="scientific">Decorospora gaudefroyi</name>
    <dbReference type="NCBI Taxonomy" id="184978"/>
    <lineage>
        <taxon>Eukaryota</taxon>
        <taxon>Fungi</taxon>
        <taxon>Dikarya</taxon>
        <taxon>Ascomycota</taxon>
        <taxon>Pezizomycotina</taxon>
        <taxon>Dothideomycetes</taxon>
        <taxon>Pleosporomycetidae</taxon>
        <taxon>Pleosporales</taxon>
        <taxon>Pleosporineae</taxon>
        <taxon>Pleosporaceae</taxon>
        <taxon>Decorospora</taxon>
    </lineage>
</organism>